<gene>
    <name evidence="1" type="ORF">FOMPIDRAFT_1025944</name>
</gene>
<dbReference type="InParanoid" id="S8DP09"/>
<keyword evidence="2" id="KW-1185">Reference proteome</keyword>
<dbReference type="HOGENOM" id="CLU_2580259_0_0_1"/>
<name>S8DP09_FOMSC</name>
<reference evidence="1 2" key="1">
    <citation type="journal article" date="2012" name="Science">
        <title>The Paleozoic origin of enzymatic lignin decomposition reconstructed from 31 fungal genomes.</title>
        <authorList>
            <person name="Floudas D."/>
            <person name="Binder M."/>
            <person name="Riley R."/>
            <person name="Barry K."/>
            <person name="Blanchette R.A."/>
            <person name="Henrissat B."/>
            <person name="Martinez A.T."/>
            <person name="Otillar R."/>
            <person name="Spatafora J.W."/>
            <person name="Yadav J.S."/>
            <person name="Aerts A."/>
            <person name="Benoit I."/>
            <person name="Boyd A."/>
            <person name="Carlson A."/>
            <person name="Copeland A."/>
            <person name="Coutinho P.M."/>
            <person name="de Vries R.P."/>
            <person name="Ferreira P."/>
            <person name="Findley K."/>
            <person name="Foster B."/>
            <person name="Gaskell J."/>
            <person name="Glotzer D."/>
            <person name="Gorecki P."/>
            <person name="Heitman J."/>
            <person name="Hesse C."/>
            <person name="Hori C."/>
            <person name="Igarashi K."/>
            <person name="Jurgens J.A."/>
            <person name="Kallen N."/>
            <person name="Kersten P."/>
            <person name="Kohler A."/>
            <person name="Kuees U."/>
            <person name="Kumar T.K.A."/>
            <person name="Kuo A."/>
            <person name="LaButti K."/>
            <person name="Larrondo L.F."/>
            <person name="Lindquist E."/>
            <person name="Ling A."/>
            <person name="Lombard V."/>
            <person name="Lucas S."/>
            <person name="Lundell T."/>
            <person name="Martin R."/>
            <person name="McLaughlin D.J."/>
            <person name="Morgenstern I."/>
            <person name="Morin E."/>
            <person name="Murat C."/>
            <person name="Nagy L.G."/>
            <person name="Nolan M."/>
            <person name="Ohm R.A."/>
            <person name="Patyshakuliyeva A."/>
            <person name="Rokas A."/>
            <person name="Ruiz-Duenas F.J."/>
            <person name="Sabat G."/>
            <person name="Salamov A."/>
            <person name="Samejima M."/>
            <person name="Schmutz J."/>
            <person name="Slot J.C."/>
            <person name="St John F."/>
            <person name="Stenlid J."/>
            <person name="Sun H."/>
            <person name="Sun S."/>
            <person name="Syed K."/>
            <person name="Tsang A."/>
            <person name="Wiebenga A."/>
            <person name="Young D."/>
            <person name="Pisabarro A."/>
            <person name="Eastwood D.C."/>
            <person name="Martin F."/>
            <person name="Cullen D."/>
            <person name="Grigoriev I.V."/>
            <person name="Hibbett D.S."/>
        </authorList>
    </citation>
    <scope>NUCLEOTIDE SEQUENCE</scope>
    <source>
        <strain evidence="2">FP-58527</strain>
    </source>
</reference>
<sequence>MRCGRVKCEARDPWTAIQIGRREPVGKSSAWLLNLTRAVLMHASSTGRVNAQQLRWSIRVGCDRELDRMRSGLGEAAVGSG</sequence>
<dbReference type="AlphaFoldDB" id="S8DP09"/>
<proteinExistence type="predicted"/>
<organism evidence="1 2">
    <name type="scientific">Fomitopsis schrenkii</name>
    <name type="common">Brown rot fungus</name>
    <dbReference type="NCBI Taxonomy" id="2126942"/>
    <lineage>
        <taxon>Eukaryota</taxon>
        <taxon>Fungi</taxon>
        <taxon>Dikarya</taxon>
        <taxon>Basidiomycota</taxon>
        <taxon>Agaricomycotina</taxon>
        <taxon>Agaricomycetes</taxon>
        <taxon>Polyporales</taxon>
        <taxon>Fomitopsis</taxon>
    </lineage>
</organism>
<accession>S8DP09</accession>
<dbReference type="Proteomes" id="UP000015241">
    <property type="component" value="Unassembled WGS sequence"/>
</dbReference>
<feature type="non-terminal residue" evidence="1">
    <location>
        <position position="81"/>
    </location>
</feature>
<protein>
    <submittedName>
        <fullName evidence="1">Uncharacterized protein</fullName>
    </submittedName>
</protein>
<dbReference type="EMBL" id="KE504215">
    <property type="protein sequence ID" value="EPS95106.1"/>
    <property type="molecule type" value="Genomic_DNA"/>
</dbReference>
<evidence type="ECO:0000313" key="2">
    <source>
        <dbReference type="Proteomes" id="UP000015241"/>
    </source>
</evidence>
<evidence type="ECO:0000313" key="1">
    <source>
        <dbReference type="EMBL" id="EPS95106.1"/>
    </source>
</evidence>